<dbReference type="AlphaFoldDB" id="A0A7S3PEL3"/>
<proteinExistence type="predicted"/>
<keyword evidence="1" id="KW-0472">Membrane</keyword>
<feature type="transmembrane region" description="Helical" evidence="1">
    <location>
        <begin position="192"/>
        <end position="211"/>
    </location>
</feature>
<accession>A0A7S3PEL3</accession>
<evidence type="ECO:0000256" key="1">
    <source>
        <dbReference type="SAM" id="Phobius"/>
    </source>
</evidence>
<sequence>MKDALDIENLLQYFHNINVDTCFINSAFLRDIKNTVEQACFLIEDLLRNFTIAQLDAQDFNISIYNYHQCHDLYKPTFPVLYDEVESLVADIEAKNYSAEQCNQEIISALISNYTVAPGAVPTNVLTTMLALGIFAQIFAKIIMVSFGKAIFRILDPLALHNGQIETIGRETAVPPAREIVKFLRVTHLKDLIISGLFFVACAGNLLYVSMAQIQETRDDPRTNYINSTSTVFIALGLTLIPLLVTALYVYCKRKAVYEKRVKLMVNAVERKYKHDPTYMNKF</sequence>
<evidence type="ECO:0000313" key="2">
    <source>
        <dbReference type="EMBL" id="CAE0431407.1"/>
    </source>
</evidence>
<keyword evidence="1" id="KW-0812">Transmembrane</keyword>
<protein>
    <submittedName>
        <fullName evidence="2">Uncharacterized protein</fullName>
    </submittedName>
</protein>
<organism evidence="2">
    <name type="scientific">Aplanochytrium stocchinoi</name>
    <dbReference type="NCBI Taxonomy" id="215587"/>
    <lineage>
        <taxon>Eukaryota</taxon>
        <taxon>Sar</taxon>
        <taxon>Stramenopiles</taxon>
        <taxon>Bigyra</taxon>
        <taxon>Labyrinthulomycetes</taxon>
        <taxon>Thraustochytrida</taxon>
        <taxon>Thraustochytriidae</taxon>
        <taxon>Aplanochytrium</taxon>
    </lineage>
</organism>
<name>A0A7S3PEL3_9STRA</name>
<feature type="transmembrane region" description="Helical" evidence="1">
    <location>
        <begin position="125"/>
        <end position="144"/>
    </location>
</feature>
<keyword evidence="1" id="KW-1133">Transmembrane helix</keyword>
<gene>
    <name evidence="2" type="ORF">ASTO00021_LOCUS1744</name>
</gene>
<reference evidence="2" key="1">
    <citation type="submission" date="2021-01" db="EMBL/GenBank/DDBJ databases">
        <authorList>
            <person name="Corre E."/>
            <person name="Pelletier E."/>
            <person name="Niang G."/>
            <person name="Scheremetjew M."/>
            <person name="Finn R."/>
            <person name="Kale V."/>
            <person name="Holt S."/>
            <person name="Cochrane G."/>
            <person name="Meng A."/>
            <person name="Brown T."/>
            <person name="Cohen L."/>
        </authorList>
    </citation>
    <scope>NUCLEOTIDE SEQUENCE</scope>
    <source>
        <strain evidence="2">GSBS06</strain>
    </source>
</reference>
<feature type="transmembrane region" description="Helical" evidence="1">
    <location>
        <begin position="231"/>
        <end position="251"/>
    </location>
</feature>
<dbReference type="EMBL" id="HBIN01002617">
    <property type="protein sequence ID" value="CAE0431407.1"/>
    <property type="molecule type" value="Transcribed_RNA"/>
</dbReference>